<keyword evidence="3" id="KW-1185">Reference proteome</keyword>
<protein>
    <submittedName>
        <fullName evidence="2">Uncharacterized protein</fullName>
    </submittedName>
</protein>
<evidence type="ECO:0000313" key="2">
    <source>
        <dbReference type="EMBL" id="KAH3887914.1"/>
    </source>
</evidence>
<reference evidence="2" key="2">
    <citation type="submission" date="2020-11" db="EMBL/GenBank/DDBJ databases">
        <authorList>
            <person name="McCartney M.A."/>
            <person name="Auch B."/>
            <person name="Kono T."/>
            <person name="Mallez S."/>
            <person name="Becker A."/>
            <person name="Gohl D.M."/>
            <person name="Silverstein K.A.T."/>
            <person name="Koren S."/>
            <person name="Bechman K.B."/>
            <person name="Herman A."/>
            <person name="Abrahante J.E."/>
            <person name="Garbe J."/>
        </authorList>
    </citation>
    <scope>NUCLEOTIDE SEQUENCE</scope>
    <source>
        <strain evidence="2">Duluth1</strain>
        <tissue evidence="2">Whole animal</tissue>
    </source>
</reference>
<evidence type="ECO:0000313" key="3">
    <source>
        <dbReference type="Proteomes" id="UP000828390"/>
    </source>
</evidence>
<organism evidence="2 3">
    <name type="scientific">Dreissena polymorpha</name>
    <name type="common">Zebra mussel</name>
    <name type="synonym">Mytilus polymorpha</name>
    <dbReference type="NCBI Taxonomy" id="45954"/>
    <lineage>
        <taxon>Eukaryota</taxon>
        <taxon>Metazoa</taxon>
        <taxon>Spiralia</taxon>
        <taxon>Lophotrochozoa</taxon>
        <taxon>Mollusca</taxon>
        <taxon>Bivalvia</taxon>
        <taxon>Autobranchia</taxon>
        <taxon>Heteroconchia</taxon>
        <taxon>Euheterodonta</taxon>
        <taxon>Imparidentia</taxon>
        <taxon>Neoheterodontei</taxon>
        <taxon>Myida</taxon>
        <taxon>Dreissenoidea</taxon>
        <taxon>Dreissenidae</taxon>
        <taxon>Dreissena</taxon>
    </lineage>
</organism>
<proteinExistence type="predicted"/>
<feature type="region of interest" description="Disordered" evidence="1">
    <location>
        <begin position="1"/>
        <end position="44"/>
    </location>
</feature>
<name>A0A9D4N626_DREPO</name>
<dbReference type="EMBL" id="JAIWYP010000001">
    <property type="protein sequence ID" value="KAH3887914.1"/>
    <property type="molecule type" value="Genomic_DNA"/>
</dbReference>
<sequence length="82" mass="9257">MESTRKAIVTGDKSKLVMMPRTAPTERDNAMSPLVSYRPPQAGQKPVNKALLRNYPPASFVAWSSVSMNDKRMKNTQLIKHR</sequence>
<reference evidence="2" key="1">
    <citation type="journal article" date="2019" name="bioRxiv">
        <title>The Genome of the Zebra Mussel, Dreissena polymorpha: A Resource for Invasive Species Research.</title>
        <authorList>
            <person name="McCartney M.A."/>
            <person name="Auch B."/>
            <person name="Kono T."/>
            <person name="Mallez S."/>
            <person name="Zhang Y."/>
            <person name="Obille A."/>
            <person name="Becker A."/>
            <person name="Abrahante J.E."/>
            <person name="Garbe J."/>
            <person name="Badalamenti J.P."/>
            <person name="Herman A."/>
            <person name="Mangelson H."/>
            <person name="Liachko I."/>
            <person name="Sullivan S."/>
            <person name="Sone E.D."/>
            <person name="Koren S."/>
            <person name="Silverstein K.A.T."/>
            <person name="Beckman K.B."/>
            <person name="Gohl D.M."/>
        </authorList>
    </citation>
    <scope>NUCLEOTIDE SEQUENCE</scope>
    <source>
        <strain evidence="2">Duluth1</strain>
        <tissue evidence="2">Whole animal</tissue>
    </source>
</reference>
<comment type="caution">
    <text evidence="2">The sequence shown here is derived from an EMBL/GenBank/DDBJ whole genome shotgun (WGS) entry which is preliminary data.</text>
</comment>
<accession>A0A9D4N626</accession>
<evidence type="ECO:0000256" key="1">
    <source>
        <dbReference type="SAM" id="MobiDB-lite"/>
    </source>
</evidence>
<dbReference type="Proteomes" id="UP000828390">
    <property type="component" value="Unassembled WGS sequence"/>
</dbReference>
<dbReference type="AlphaFoldDB" id="A0A9D4N626"/>
<gene>
    <name evidence="2" type="ORF">DPMN_011936</name>
</gene>